<gene>
    <name evidence="1" type="ORF">L345_00063</name>
</gene>
<evidence type="ECO:0000313" key="1">
    <source>
        <dbReference type="EMBL" id="ETE74090.1"/>
    </source>
</evidence>
<dbReference type="Proteomes" id="UP000018936">
    <property type="component" value="Unassembled WGS sequence"/>
</dbReference>
<organism evidence="1 2">
    <name type="scientific">Ophiophagus hannah</name>
    <name type="common">King cobra</name>
    <name type="synonym">Naja hannah</name>
    <dbReference type="NCBI Taxonomy" id="8665"/>
    <lineage>
        <taxon>Eukaryota</taxon>
        <taxon>Metazoa</taxon>
        <taxon>Chordata</taxon>
        <taxon>Craniata</taxon>
        <taxon>Vertebrata</taxon>
        <taxon>Euteleostomi</taxon>
        <taxon>Lepidosauria</taxon>
        <taxon>Squamata</taxon>
        <taxon>Bifurcata</taxon>
        <taxon>Unidentata</taxon>
        <taxon>Episquamata</taxon>
        <taxon>Toxicofera</taxon>
        <taxon>Serpentes</taxon>
        <taxon>Colubroidea</taxon>
        <taxon>Elapidae</taxon>
        <taxon>Elapinae</taxon>
        <taxon>Ophiophagus</taxon>
    </lineage>
</organism>
<name>V8PIC7_OPHHA</name>
<feature type="non-terminal residue" evidence="1">
    <location>
        <position position="1"/>
    </location>
</feature>
<reference evidence="1 2" key="1">
    <citation type="journal article" date="2013" name="Proc. Natl. Acad. Sci. U.S.A.">
        <title>The king cobra genome reveals dynamic gene evolution and adaptation in the snake venom system.</title>
        <authorList>
            <person name="Vonk F.J."/>
            <person name="Casewell N.R."/>
            <person name="Henkel C.V."/>
            <person name="Heimberg A.M."/>
            <person name="Jansen H.J."/>
            <person name="McCleary R.J."/>
            <person name="Kerkkamp H.M."/>
            <person name="Vos R.A."/>
            <person name="Guerreiro I."/>
            <person name="Calvete J.J."/>
            <person name="Wuster W."/>
            <person name="Woods A.E."/>
            <person name="Logan J.M."/>
            <person name="Harrison R.A."/>
            <person name="Castoe T.A."/>
            <person name="de Koning A.P."/>
            <person name="Pollock D.D."/>
            <person name="Yandell M."/>
            <person name="Calderon D."/>
            <person name="Renjifo C."/>
            <person name="Currier R.B."/>
            <person name="Salgado D."/>
            <person name="Pla D."/>
            <person name="Sanz L."/>
            <person name="Hyder A.S."/>
            <person name="Ribeiro J.M."/>
            <person name="Arntzen J.W."/>
            <person name="van den Thillart G.E."/>
            <person name="Boetzer M."/>
            <person name="Pirovano W."/>
            <person name="Dirks R.P."/>
            <person name="Spaink H.P."/>
            <person name="Duboule D."/>
            <person name="McGlinn E."/>
            <person name="Kini R.M."/>
            <person name="Richardson M.K."/>
        </authorList>
    </citation>
    <scope>NUCLEOTIDE SEQUENCE</scope>
    <source>
        <tissue evidence="1">Blood</tissue>
    </source>
</reference>
<keyword evidence="2" id="KW-1185">Reference proteome</keyword>
<dbReference type="AlphaFoldDB" id="V8PIC7"/>
<proteinExistence type="predicted"/>
<protein>
    <submittedName>
        <fullName evidence="1">Uncharacterized protein</fullName>
    </submittedName>
</protein>
<sequence>MKQRTSLPRSPTRLIDILHAFYYSTGIRAVTLLKGFITTFSQIAGQYYTWFSPNLSWTADMIRWDRTFSDHTQYTCPTCTEGHGY</sequence>
<evidence type="ECO:0000313" key="2">
    <source>
        <dbReference type="Proteomes" id="UP000018936"/>
    </source>
</evidence>
<dbReference type="EMBL" id="AZIM01000006">
    <property type="protein sequence ID" value="ETE74090.1"/>
    <property type="molecule type" value="Genomic_DNA"/>
</dbReference>
<accession>V8PIC7</accession>
<comment type="caution">
    <text evidence="1">The sequence shown here is derived from an EMBL/GenBank/DDBJ whole genome shotgun (WGS) entry which is preliminary data.</text>
</comment>